<dbReference type="GO" id="GO:0004087">
    <property type="term" value="F:carbamoyl-phosphate synthase (ammonia) activity"/>
    <property type="evidence" value="ECO:0007669"/>
    <property type="project" value="UniProtKB-EC"/>
</dbReference>
<dbReference type="EMBL" id="SDEE01001010">
    <property type="protein sequence ID" value="RXW13114.1"/>
    <property type="molecule type" value="Genomic_DNA"/>
</dbReference>
<dbReference type="SMART" id="SM01096">
    <property type="entry name" value="CPSase_L_D3"/>
    <property type="match status" value="1"/>
</dbReference>
<evidence type="ECO:0000313" key="7">
    <source>
        <dbReference type="EMBL" id="RXW13114.1"/>
    </source>
</evidence>
<feature type="domain" description="Carbamoyl-phosphate synthetase large subunit oligomerisation" evidence="6">
    <location>
        <begin position="117"/>
        <end position="214"/>
    </location>
</feature>
<dbReference type="Proteomes" id="UP000290288">
    <property type="component" value="Unassembled WGS sequence"/>
</dbReference>
<proteinExistence type="predicted"/>
<dbReference type="InterPro" id="IPR005479">
    <property type="entry name" value="CPAse_ATP-bd"/>
</dbReference>
<keyword evidence="2" id="KW-0479">Metal-binding</keyword>
<evidence type="ECO:0000256" key="1">
    <source>
        <dbReference type="ARBA" id="ARBA00022598"/>
    </source>
</evidence>
<protein>
    <recommendedName>
        <fullName evidence="6">Carbamoyl-phosphate synthetase large subunit oligomerisation domain-containing protein</fullName>
    </recommendedName>
</protein>
<dbReference type="InterPro" id="IPR005480">
    <property type="entry name" value="CPSase_lsu_oligo"/>
</dbReference>
<dbReference type="GO" id="GO:0005524">
    <property type="term" value="F:ATP binding"/>
    <property type="evidence" value="ECO:0007669"/>
    <property type="project" value="UniProtKB-KW"/>
</dbReference>
<dbReference type="SUPFAM" id="SSF56059">
    <property type="entry name" value="Glutathione synthetase ATP-binding domain-like"/>
    <property type="match status" value="1"/>
</dbReference>
<reference evidence="7 8" key="1">
    <citation type="submission" date="2019-01" db="EMBL/GenBank/DDBJ databases">
        <title>Draft genome sequence of Psathyrella aberdarensis IHI B618.</title>
        <authorList>
            <person name="Buettner E."/>
            <person name="Kellner H."/>
        </authorList>
    </citation>
    <scope>NUCLEOTIDE SEQUENCE [LARGE SCALE GENOMIC DNA]</scope>
    <source>
        <strain evidence="7 8">IHI B618</strain>
    </source>
</reference>
<dbReference type="GO" id="GO:0006228">
    <property type="term" value="P:UTP biosynthetic process"/>
    <property type="evidence" value="ECO:0007669"/>
    <property type="project" value="TreeGrafter"/>
</dbReference>
<dbReference type="GO" id="GO:0006541">
    <property type="term" value="P:glutamine metabolic process"/>
    <property type="evidence" value="ECO:0007669"/>
    <property type="project" value="TreeGrafter"/>
</dbReference>
<dbReference type="OrthoDB" id="3019553at2759"/>
<dbReference type="PANTHER" id="PTHR11405">
    <property type="entry name" value="CARBAMOYLTRANSFERASE FAMILY MEMBER"/>
    <property type="match status" value="1"/>
</dbReference>
<dbReference type="InterPro" id="IPR058047">
    <property type="entry name" value="CPSase_preATP-grasp"/>
</dbReference>
<keyword evidence="4" id="KW-0067">ATP-binding</keyword>
<dbReference type="GO" id="GO:0004088">
    <property type="term" value="F:carbamoyl-phosphate synthase (glutamine-hydrolyzing) activity"/>
    <property type="evidence" value="ECO:0007669"/>
    <property type="project" value="TreeGrafter"/>
</dbReference>
<dbReference type="GO" id="GO:0004151">
    <property type="term" value="F:dihydroorotase activity"/>
    <property type="evidence" value="ECO:0007669"/>
    <property type="project" value="TreeGrafter"/>
</dbReference>
<sequence>MSRLSCSSALALKATGYPLAFIAAKFGLGIPLNEIKNSVTKVTSACFEPSLDHVVVKIPRWDLKKLNWVSRLLCSNMKSAGEAMATQKTFGGSFQKAVRLTNGSFSGSAGNDYVEDIDEKLVDPTDRRVPTINTAFHQEYSVDKIWQMTDIDKRFLNRLYGIFKVEQVLTSSNHSTELVVRQLCREANIHPFVKQIDTVAAEFPSFTNYLHPTYNAAEHDTTFEDHGIMVLGSGVYRIGSSVEFDRCAVRAIRTLRDQALPTVMVNHNPETVSTDYDEVDRLMPECRRPRHVEPAP</sequence>
<dbReference type="Gene3D" id="3.30.470.20">
    <property type="entry name" value="ATP-grasp fold, B domain"/>
    <property type="match status" value="1"/>
</dbReference>
<keyword evidence="8" id="KW-1185">Reference proteome</keyword>
<dbReference type="GO" id="GO:0005829">
    <property type="term" value="C:cytosol"/>
    <property type="evidence" value="ECO:0007669"/>
    <property type="project" value="TreeGrafter"/>
</dbReference>
<dbReference type="SUPFAM" id="SSF48108">
    <property type="entry name" value="Carbamoyl phosphate synthetase, large subunit connection domain"/>
    <property type="match status" value="1"/>
</dbReference>
<dbReference type="GO" id="GO:0046872">
    <property type="term" value="F:metal ion binding"/>
    <property type="evidence" value="ECO:0007669"/>
    <property type="project" value="UniProtKB-KW"/>
</dbReference>
<gene>
    <name evidence="7" type="ORF">EST38_g12740</name>
</gene>
<comment type="caution">
    <text evidence="7">The sequence shown here is derived from an EMBL/GenBank/DDBJ whole genome shotgun (WGS) entry which is preliminary data.</text>
</comment>
<dbReference type="InterPro" id="IPR036897">
    <property type="entry name" value="CarbamoylP_synth_lsu_oligo_sf"/>
</dbReference>
<dbReference type="SUPFAM" id="SSF52440">
    <property type="entry name" value="PreATP-grasp domain"/>
    <property type="match status" value="1"/>
</dbReference>
<evidence type="ECO:0000256" key="5">
    <source>
        <dbReference type="ARBA" id="ARBA00047359"/>
    </source>
</evidence>
<dbReference type="Pfam" id="PF02786">
    <property type="entry name" value="CPSase_L_D2"/>
    <property type="match status" value="1"/>
</dbReference>
<dbReference type="InterPro" id="IPR016185">
    <property type="entry name" value="PreATP-grasp_dom_sf"/>
</dbReference>
<name>A0A4Q2D458_9AGAR</name>
<accession>A0A4Q2D458</accession>
<dbReference type="GO" id="GO:0019240">
    <property type="term" value="P:citrulline biosynthetic process"/>
    <property type="evidence" value="ECO:0007669"/>
    <property type="project" value="TreeGrafter"/>
</dbReference>
<evidence type="ECO:0000256" key="3">
    <source>
        <dbReference type="ARBA" id="ARBA00022741"/>
    </source>
</evidence>
<dbReference type="Gene3D" id="3.40.50.20">
    <property type="match status" value="1"/>
</dbReference>
<keyword evidence="3" id="KW-0547">Nucleotide-binding</keyword>
<organism evidence="7 8">
    <name type="scientific">Candolleomyces aberdarensis</name>
    <dbReference type="NCBI Taxonomy" id="2316362"/>
    <lineage>
        <taxon>Eukaryota</taxon>
        <taxon>Fungi</taxon>
        <taxon>Dikarya</taxon>
        <taxon>Basidiomycota</taxon>
        <taxon>Agaricomycotina</taxon>
        <taxon>Agaricomycetes</taxon>
        <taxon>Agaricomycetidae</taxon>
        <taxon>Agaricales</taxon>
        <taxon>Agaricineae</taxon>
        <taxon>Psathyrellaceae</taxon>
        <taxon>Candolleomyces</taxon>
    </lineage>
</organism>
<dbReference type="Pfam" id="PF25596">
    <property type="entry name" value="CPSase_L_D1"/>
    <property type="match status" value="1"/>
</dbReference>
<evidence type="ECO:0000256" key="4">
    <source>
        <dbReference type="ARBA" id="ARBA00022840"/>
    </source>
</evidence>
<dbReference type="PANTHER" id="PTHR11405:SF5">
    <property type="entry name" value="CAD PROTEIN"/>
    <property type="match status" value="1"/>
</dbReference>
<dbReference type="AlphaFoldDB" id="A0A4Q2D458"/>
<evidence type="ECO:0000259" key="6">
    <source>
        <dbReference type="SMART" id="SM01096"/>
    </source>
</evidence>
<dbReference type="Gene3D" id="1.10.1030.10">
    <property type="entry name" value="Carbamoyl-phosphate synthetase, large subunit oligomerisation domain"/>
    <property type="match status" value="2"/>
</dbReference>
<keyword evidence="1" id="KW-0436">Ligase</keyword>
<dbReference type="GO" id="GO:0004070">
    <property type="term" value="F:aspartate carbamoyltransferase activity"/>
    <property type="evidence" value="ECO:0007669"/>
    <property type="project" value="TreeGrafter"/>
</dbReference>
<evidence type="ECO:0000313" key="8">
    <source>
        <dbReference type="Proteomes" id="UP000290288"/>
    </source>
</evidence>
<evidence type="ECO:0000256" key="2">
    <source>
        <dbReference type="ARBA" id="ARBA00022723"/>
    </source>
</evidence>
<dbReference type="Pfam" id="PF02787">
    <property type="entry name" value="CPSase_L_D3"/>
    <property type="match status" value="1"/>
</dbReference>
<dbReference type="GO" id="GO:0006207">
    <property type="term" value="P:'de novo' pyrimidine nucleobase biosynthetic process"/>
    <property type="evidence" value="ECO:0007669"/>
    <property type="project" value="TreeGrafter"/>
</dbReference>
<dbReference type="STRING" id="2316362.A0A4Q2D458"/>
<dbReference type="FunFam" id="3.40.50.20:FF:000001">
    <property type="entry name" value="Carbamoyl-phosphate synthase large chain"/>
    <property type="match status" value="1"/>
</dbReference>
<comment type="catalytic activity">
    <reaction evidence="5">
        <text>hydrogencarbonate + NH4(+) + 2 ATP = carbamoyl phosphate + 2 ADP + phosphate + 2 H(+)</text>
        <dbReference type="Rhea" id="RHEA:18029"/>
        <dbReference type="ChEBI" id="CHEBI:15378"/>
        <dbReference type="ChEBI" id="CHEBI:17544"/>
        <dbReference type="ChEBI" id="CHEBI:28938"/>
        <dbReference type="ChEBI" id="CHEBI:30616"/>
        <dbReference type="ChEBI" id="CHEBI:43474"/>
        <dbReference type="ChEBI" id="CHEBI:58228"/>
        <dbReference type="ChEBI" id="CHEBI:456216"/>
        <dbReference type="EC" id="6.3.4.16"/>
    </reaction>
</comment>